<dbReference type="PANTHER" id="PTHR10039">
    <property type="entry name" value="AMELOGENIN"/>
    <property type="match status" value="1"/>
</dbReference>
<dbReference type="InterPro" id="IPR027417">
    <property type="entry name" value="P-loop_NTPase"/>
</dbReference>
<dbReference type="EMBL" id="MCFA01000091">
    <property type="protein sequence ID" value="ORY09085.1"/>
    <property type="molecule type" value="Genomic_DNA"/>
</dbReference>
<evidence type="ECO:0000256" key="1">
    <source>
        <dbReference type="ARBA" id="ARBA00022737"/>
    </source>
</evidence>
<dbReference type="SUPFAM" id="SSF52540">
    <property type="entry name" value="P-loop containing nucleoside triphosphate hydrolases"/>
    <property type="match status" value="1"/>
</dbReference>
<evidence type="ECO:0000313" key="4">
    <source>
        <dbReference type="Proteomes" id="UP000193144"/>
    </source>
</evidence>
<dbReference type="Gene3D" id="3.40.50.300">
    <property type="entry name" value="P-loop containing nucleotide triphosphate hydrolases"/>
    <property type="match status" value="1"/>
</dbReference>
<keyword evidence="4" id="KW-1185">Reference proteome</keyword>
<keyword evidence="1" id="KW-0677">Repeat</keyword>
<dbReference type="PANTHER" id="PTHR10039:SF5">
    <property type="entry name" value="NACHT DOMAIN-CONTAINING PROTEIN"/>
    <property type="match status" value="1"/>
</dbReference>
<name>A0A1Y1ZGZ9_9PLEO</name>
<dbReference type="AlphaFoldDB" id="A0A1Y1ZGZ9"/>
<dbReference type="Proteomes" id="UP000193144">
    <property type="component" value="Unassembled WGS sequence"/>
</dbReference>
<accession>A0A1Y1ZGZ9</accession>
<dbReference type="Pfam" id="PF24883">
    <property type="entry name" value="NPHP3_N"/>
    <property type="match status" value="1"/>
</dbReference>
<dbReference type="STRING" id="1231657.A0A1Y1ZGZ9"/>
<protein>
    <recommendedName>
        <fullName evidence="2">Nephrocystin 3-like N-terminal domain-containing protein</fullName>
    </recommendedName>
</protein>
<gene>
    <name evidence="3" type="ORF">BCR34DRAFT_603106</name>
</gene>
<comment type="caution">
    <text evidence="3">The sequence shown here is derived from an EMBL/GenBank/DDBJ whole genome shotgun (WGS) entry which is preliminary data.</text>
</comment>
<evidence type="ECO:0000313" key="3">
    <source>
        <dbReference type="EMBL" id="ORY09085.1"/>
    </source>
</evidence>
<dbReference type="InterPro" id="IPR056884">
    <property type="entry name" value="NPHP3-like_N"/>
</dbReference>
<proteinExistence type="predicted"/>
<organism evidence="3 4">
    <name type="scientific">Clohesyomyces aquaticus</name>
    <dbReference type="NCBI Taxonomy" id="1231657"/>
    <lineage>
        <taxon>Eukaryota</taxon>
        <taxon>Fungi</taxon>
        <taxon>Dikarya</taxon>
        <taxon>Ascomycota</taxon>
        <taxon>Pezizomycotina</taxon>
        <taxon>Dothideomycetes</taxon>
        <taxon>Pleosporomycetidae</taxon>
        <taxon>Pleosporales</taxon>
        <taxon>Lindgomycetaceae</taxon>
        <taxon>Clohesyomyces</taxon>
    </lineage>
</organism>
<dbReference type="OrthoDB" id="443402at2759"/>
<feature type="domain" description="Nephrocystin 3-like N-terminal" evidence="2">
    <location>
        <begin position="257"/>
        <end position="430"/>
    </location>
</feature>
<evidence type="ECO:0000259" key="2">
    <source>
        <dbReference type="Pfam" id="PF24883"/>
    </source>
</evidence>
<reference evidence="3 4" key="1">
    <citation type="submission" date="2016-07" db="EMBL/GenBank/DDBJ databases">
        <title>Pervasive Adenine N6-methylation of Active Genes in Fungi.</title>
        <authorList>
            <consortium name="DOE Joint Genome Institute"/>
            <person name="Mondo S.J."/>
            <person name="Dannebaum R.O."/>
            <person name="Kuo R.C."/>
            <person name="Labutti K."/>
            <person name="Haridas S."/>
            <person name="Kuo A."/>
            <person name="Salamov A."/>
            <person name="Ahrendt S.R."/>
            <person name="Lipzen A."/>
            <person name="Sullivan W."/>
            <person name="Andreopoulos W.B."/>
            <person name="Clum A."/>
            <person name="Lindquist E."/>
            <person name="Daum C."/>
            <person name="Ramamoorthy G.K."/>
            <person name="Gryganskyi A."/>
            <person name="Culley D."/>
            <person name="Magnuson J.K."/>
            <person name="James T.Y."/>
            <person name="O'Malley M.A."/>
            <person name="Stajich J.E."/>
            <person name="Spatafora J.W."/>
            <person name="Visel A."/>
            <person name="Grigoriev I.V."/>
        </authorList>
    </citation>
    <scope>NUCLEOTIDE SEQUENCE [LARGE SCALE GENOMIC DNA]</scope>
    <source>
        <strain evidence="3 4">CBS 115471</strain>
    </source>
</reference>
<sequence length="569" mass="64542">MDPLTAVGLAANVLQFVQFAGSLIATGNEIFHSAQGATADNLILDNIYGKLETLSEKLGNKGRMTTPTTEQERTIAALATQCKEDCSELLGVVRKLRVDGTKNRRWRSVKASLRTVWDGRRMDAMESRLERAQRILSLHIIGATRETISTMSETVNALKDQGDRLNINQSSNFDEIRQQLDHVRQEISIVQRASEHERDQHLPLSISPQDIDGLVERLRQVVIAERNIAKEQDVLANIDYEQRSARHEDIPESVENFEWIFNGEFAHWLEKENGMFWINGKAGSGKSTLMKFVAGNDKTYELLSKWAPGGFAVGSHYFWSPGSGMQKSLQGLIQSLLHDIFQKCPELMSLAFPQRWIQGIGGSAVVDQESWSEKGLCQALDNLAGQECLPIKLCFFIDGADELIADHIMLCEYLVRLTRSPNIKVCISSRPWVVFCDVFSEMQVQSLILHNISRGYISKHVRKRLESHPGWQILSAKEEDKEDFINSIIERAQGTFLWIFFVMRFLSTTLATDTLRNLRRRLDYLPSDLHDLFKVMIRSVDSIYYEDMARILLTAQHGDGPLSLHCTLS</sequence>